<dbReference type="AlphaFoldDB" id="A0AA91Z7S2"/>
<evidence type="ECO:0000256" key="2">
    <source>
        <dbReference type="ARBA" id="ARBA00023002"/>
    </source>
</evidence>
<name>A0AA91Z7S2_9GAMM</name>
<evidence type="ECO:0000313" key="7">
    <source>
        <dbReference type="Proteomes" id="UP000243750"/>
    </source>
</evidence>
<dbReference type="SUPFAM" id="SSF51735">
    <property type="entry name" value="NAD(P)-binding Rossmann-fold domains"/>
    <property type="match status" value="1"/>
</dbReference>
<feature type="signal peptide" evidence="3">
    <location>
        <begin position="1"/>
        <end position="33"/>
    </location>
</feature>
<proteinExistence type="inferred from homology"/>
<comment type="similarity">
    <text evidence="1">Belongs to the short-chain dehydrogenases/reductases (SDR) family.</text>
</comment>
<dbReference type="Proteomes" id="UP000243750">
    <property type="component" value="Unassembled WGS sequence"/>
</dbReference>
<protein>
    <submittedName>
        <fullName evidence="6">3-oxoacyl-ACP reductase FabG</fullName>
    </submittedName>
    <submittedName>
        <fullName evidence="5">Oxidoreductase</fullName>
    </submittedName>
</protein>
<gene>
    <name evidence="5" type="ORF">CO192_01605</name>
    <name evidence="6" type="ORF">EAO82_12260</name>
</gene>
<dbReference type="SMART" id="SM00822">
    <property type="entry name" value="PKS_KR"/>
    <property type="match status" value="1"/>
</dbReference>
<dbReference type="Gene3D" id="3.40.50.720">
    <property type="entry name" value="NAD(P)-binding Rossmann-like Domain"/>
    <property type="match status" value="1"/>
</dbReference>
<dbReference type="PRINTS" id="PR00081">
    <property type="entry name" value="GDHRDH"/>
</dbReference>
<evidence type="ECO:0000313" key="5">
    <source>
        <dbReference type="EMBL" id="PCD01192.1"/>
    </source>
</evidence>
<dbReference type="InterPro" id="IPR002347">
    <property type="entry name" value="SDR_fam"/>
</dbReference>
<keyword evidence="2" id="KW-0560">Oxidoreductase</keyword>
<dbReference type="RefSeq" id="WP_096344921.1">
    <property type="nucleotide sequence ID" value="NZ_CP033116.1"/>
</dbReference>
<dbReference type="EMBL" id="NWMT01000023">
    <property type="protein sequence ID" value="PCD01192.1"/>
    <property type="molecule type" value="Genomic_DNA"/>
</dbReference>
<evidence type="ECO:0000256" key="3">
    <source>
        <dbReference type="SAM" id="SignalP"/>
    </source>
</evidence>
<dbReference type="FunFam" id="3.40.50.720:FF:000084">
    <property type="entry name" value="Short-chain dehydrogenase reductase"/>
    <property type="match status" value="1"/>
</dbReference>
<keyword evidence="8" id="KW-1185">Reference proteome</keyword>
<dbReference type="InterPro" id="IPR036291">
    <property type="entry name" value="NAD(P)-bd_dom_sf"/>
</dbReference>
<evidence type="ECO:0000256" key="1">
    <source>
        <dbReference type="ARBA" id="ARBA00006484"/>
    </source>
</evidence>
<dbReference type="GO" id="GO:0016491">
    <property type="term" value="F:oxidoreductase activity"/>
    <property type="evidence" value="ECO:0007669"/>
    <property type="project" value="UniProtKB-KW"/>
</dbReference>
<dbReference type="Proteomes" id="UP000344571">
    <property type="component" value="Chromosome"/>
</dbReference>
<dbReference type="PROSITE" id="PS51318">
    <property type="entry name" value="TAT"/>
    <property type="match status" value="1"/>
</dbReference>
<feature type="domain" description="Ketoreductase" evidence="4">
    <location>
        <begin position="53"/>
        <end position="237"/>
    </location>
</feature>
<dbReference type="Pfam" id="PF13561">
    <property type="entry name" value="adh_short_C2"/>
    <property type="match status" value="1"/>
</dbReference>
<feature type="chain" id="PRO_5041725418" evidence="3">
    <location>
        <begin position="34"/>
        <end position="292"/>
    </location>
</feature>
<keyword evidence="3" id="KW-0732">Signal</keyword>
<dbReference type="InterPro" id="IPR006311">
    <property type="entry name" value="TAT_signal"/>
</dbReference>
<evidence type="ECO:0000313" key="6">
    <source>
        <dbReference type="EMBL" id="QFY58813.1"/>
    </source>
</evidence>
<reference evidence="5 7" key="1">
    <citation type="submission" date="2017-09" db="EMBL/GenBank/DDBJ databases">
        <title>Bacterial and phytoplankton interrelationship in Kongsfjorden, an Arctic fjord.</title>
        <authorList>
            <person name="Sinha R."/>
            <person name="Krishnan K."/>
        </authorList>
    </citation>
    <scope>NUCLEOTIDE SEQUENCE [LARGE SCALE GENOMIC DNA]</scope>
    <source>
        <strain evidence="5 7">58</strain>
    </source>
</reference>
<dbReference type="PANTHER" id="PTHR43639">
    <property type="entry name" value="OXIDOREDUCTASE, SHORT-CHAIN DEHYDROGENASE/REDUCTASE FAMILY (AFU_ORTHOLOGUE AFUA_5G02870)"/>
    <property type="match status" value="1"/>
</dbReference>
<evidence type="ECO:0000259" key="4">
    <source>
        <dbReference type="SMART" id="SM00822"/>
    </source>
</evidence>
<dbReference type="EMBL" id="CP033116">
    <property type="protein sequence ID" value="QFY58813.1"/>
    <property type="molecule type" value="Genomic_DNA"/>
</dbReference>
<dbReference type="InterPro" id="IPR057326">
    <property type="entry name" value="KR_dom"/>
</dbReference>
<sequence>MQEETSFSLSRRKILIGASIGAAALAAPSIAGAQTTSAGPKTEDPLAHDLTGKRALVTGASRGIGAGIALALADRGADVVITYLQSTDMAAEIVRIIESKGRRALAVQADSGDPAAVRRSIDETVKTLGGLDILVNNVGIARSAPLEEMTFADIDDLLSVNSRAAVLASQAAIPHLKDGARIITIGSCLAERVPYPNLTVYSMSKSALLAFTRGLARELGPRNITVNLIQPGPIDTDQNPADGDWAEANTRLTALGRYGNPSDIAAAVSFLASPAAQFMTGSVMTVDAGFNA</sequence>
<dbReference type="PANTHER" id="PTHR43639:SF1">
    <property type="entry name" value="SHORT-CHAIN DEHYDROGENASE_REDUCTASE FAMILY PROTEIN"/>
    <property type="match status" value="1"/>
</dbReference>
<accession>A0AA91Z7S2</accession>
<organism evidence="5 7">
    <name type="scientific">Halopseudomonas pelagia</name>
    <dbReference type="NCBI Taxonomy" id="553151"/>
    <lineage>
        <taxon>Bacteria</taxon>
        <taxon>Pseudomonadati</taxon>
        <taxon>Pseudomonadota</taxon>
        <taxon>Gammaproteobacteria</taxon>
        <taxon>Pseudomonadales</taxon>
        <taxon>Pseudomonadaceae</taxon>
        <taxon>Halopseudomonas</taxon>
    </lineage>
</organism>
<dbReference type="PRINTS" id="PR00080">
    <property type="entry name" value="SDRFAMILY"/>
</dbReference>
<reference evidence="6 8" key="2">
    <citation type="submission" date="2018-10" db="EMBL/GenBank/DDBJ databases">
        <title>Complete genome sequence of Pseudomonas pelagia strain Kongs-67.</title>
        <authorList>
            <person name="Sinha R.K."/>
            <person name="Krishnan K."/>
        </authorList>
    </citation>
    <scope>NUCLEOTIDE SEQUENCE [LARGE SCALE GENOMIC DNA]</scope>
    <source>
        <strain evidence="6 8">Kongs-67</strain>
    </source>
</reference>
<evidence type="ECO:0000313" key="8">
    <source>
        <dbReference type="Proteomes" id="UP000344571"/>
    </source>
</evidence>